<evidence type="ECO:0000313" key="2">
    <source>
        <dbReference type="EMBL" id="MDC3417341.1"/>
    </source>
</evidence>
<dbReference type="InterPro" id="IPR001466">
    <property type="entry name" value="Beta-lactam-related"/>
</dbReference>
<evidence type="ECO:0000313" key="3">
    <source>
        <dbReference type="Proteomes" id="UP001145069"/>
    </source>
</evidence>
<gene>
    <name evidence="2" type="ORF">NC799_10590</name>
</gene>
<dbReference type="PANTHER" id="PTHR43283:SF3">
    <property type="entry name" value="BETA-LACTAMASE FAMILY PROTEIN (AFU_ORTHOLOGUE AFUA_5G07500)"/>
    <property type="match status" value="1"/>
</dbReference>
<reference evidence="2" key="1">
    <citation type="submission" date="2022-06" db="EMBL/GenBank/DDBJ databases">
        <title>Aquibacillus sp. a new bacterium isolated from soil saline samples.</title>
        <authorList>
            <person name="Galisteo C."/>
            <person name="De La Haba R."/>
            <person name="Sanchez-Porro C."/>
            <person name="Ventosa A."/>
        </authorList>
    </citation>
    <scope>NUCLEOTIDE SEQUENCE</scope>
    <source>
        <strain evidence="2">3ASR75-54</strain>
    </source>
</reference>
<dbReference type="SUPFAM" id="SSF56601">
    <property type="entry name" value="beta-lactamase/transpeptidase-like"/>
    <property type="match status" value="1"/>
</dbReference>
<dbReference type="InterPro" id="IPR012338">
    <property type="entry name" value="Beta-lactam/transpept-like"/>
</dbReference>
<comment type="caution">
    <text evidence="2">The sequence shown here is derived from an EMBL/GenBank/DDBJ whole genome shotgun (WGS) entry which is preliminary data.</text>
</comment>
<dbReference type="EMBL" id="JAMQKC010000008">
    <property type="protein sequence ID" value="MDC3417341.1"/>
    <property type="molecule type" value="Genomic_DNA"/>
</dbReference>
<sequence>MTKFSRLDELLERFVENGPPGCALQIQCKGKKIYENFIGYADLEKEKRIQENTIYRIYSMSKVVTCVAALTLYEKGAFLLNDRLEDYLPEFSDLQVMIEKNGEVVHEKAVRSIRIKDLFMMTSGLTYGGTATEVERQVSKVMELVNEGNYPNDKTPVRALSEALATVPLAFQPGDSWKYGLSHDVLGALIEVISGKTFGQFLKDELFNPLNMNDTFFLIPEVKRNRLSKLYNRSENGSLTVNTTMDERAEPGPVPESGGAGLFSTLSDYSRFAEMLANGGELDGSRILSRNTIRLMASNHLSEQQRKTYDWDYLKGYGYGLGVRTMVDLAEAGSNGAIGEFGWSGLAGTWVLVDPVNQLSAVYMQQMLPNFEAIHQPRLRNVIYGLME</sequence>
<accession>A0A9X4AEZ5</accession>
<dbReference type="PANTHER" id="PTHR43283">
    <property type="entry name" value="BETA-LACTAMASE-RELATED"/>
    <property type="match status" value="1"/>
</dbReference>
<evidence type="ECO:0000259" key="1">
    <source>
        <dbReference type="Pfam" id="PF00144"/>
    </source>
</evidence>
<dbReference type="AlphaFoldDB" id="A0A9X4AEZ5"/>
<dbReference type="Gene3D" id="3.40.710.10">
    <property type="entry name" value="DD-peptidase/beta-lactamase superfamily"/>
    <property type="match status" value="1"/>
</dbReference>
<keyword evidence="3" id="KW-1185">Reference proteome</keyword>
<dbReference type="Proteomes" id="UP001145069">
    <property type="component" value="Unassembled WGS sequence"/>
</dbReference>
<feature type="domain" description="Beta-lactamase-related" evidence="1">
    <location>
        <begin position="7"/>
        <end position="376"/>
    </location>
</feature>
<organism evidence="2 3">
    <name type="scientific">Aquibacillus salsiterrae</name>
    <dbReference type="NCBI Taxonomy" id="2950439"/>
    <lineage>
        <taxon>Bacteria</taxon>
        <taxon>Bacillati</taxon>
        <taxon>Bacillota</taxon>
        <taxon>Bacilli</taxon>
        <taxon>Bacillales</taxon>
        <taxon>Bacillaceae</taxon>
        <taxon>Aquibacillus</taxon>
    </lineage>
</organism>
<proteinExistence type="predicted"/>
<protein>
    <submittedName>
        <fullName evidence="2">Beta-lactamase family protein</fullName>
    </submittedName>
</protein>
<dbReference type="Pfam" id="PF00144">
    <property type="entry name" value="Beta-lactamase"/>
    <property type="match status" value="1"/>
</dbReference>
<dbReference type="InterPro" id="IPR050789">
    <property type="entry name" value="Diverse_Enzym_Activities"/>
</dbReference>
<dbReference type="RefSeq" id="WP_272446408.1">
    <property type="nucleotide sequence ID" value="NZ_JAMQKC010000008.1"/>
</dbReference>
<name>A0A9X4AEZ5_9BACI</name>